<name>V8NL30_OPHHA</name>
<dbReference type="AlphaFoldDB" id="V8NL30"/>
<accession>V8NL30</accession>
<proteinExistence type="predicted"/>
<feature type="non-terminal residue" evidence="2">
    <location>
        <position position="1"/>
    </location>
</feature>
<sequence>MNQPFSQFLWDQVNLSERTEKDVEMQHLEILATNKITNNDEQAEETTPAPEQIDQPVEETNIQDEDPPVQQLEKFQSRLTHMAEKQQSCTKMLVKFAFSRNRAMHTDTASTEEEPR</sequence>
<comment type="caution">
    <text evidence="2">The sequence shown here is derived from an EMBL/GenBank/DDBJ whole genome shotgun (WGS) entry which is preliminary data.</text>
</comment>
<dbReference type="EMBL" id="AZIM01003116">
    <property type="protein sequence ID" value="ETE62676.1"/>
    <property type="molecule type" value="Genomic_DNA"/>
</dbReference>
<organism evidence="2 3">
    <name type="scientific">Ophiophagus hannah</name>
    <name type="common">King cobra</name>
    <name type="synonym">Naja hannah</name>
    <dbReference type="NCBI Taxonomy" id="8665"/>
    <lineage>
        <taxon>Eukaryota</taxon>
        <taxon>Metazoa</taxon>
        <taxon>Chordata</taxon>
        <taxon>Craniata</taxon>
        <taxon>Vertebrata</taxon>
        <taxon>Euteleostomi</taxon>
        <taxon>Lepidosauria</taxon>
        <taxon>Squamata</taxon>
        <taxon>Bifurcata</taxon>
        <taxon>Unidentata</taxon>
        <taxon>Episquamata</taxon>
        <taxon>Toxicofera</taxon>
        <taxon>Serpentes</taxon>
        <taxon>Colubroidea</taxon>
        <taxon>Elapidae</taxon>
        <taxon>Elapinae</taxon>
        <taxon>Ophiophagus</taxon>
    </lineage>
</organism>
<reference evidence="2 3" key="1">
    <citation type="journal article" date="2013" name="Proc. Natl. Acad. Sci. U.S.A.">
        <title>The king cobra genome reveals dynamic gene evolution and adaptation in the snake venom system.</title>
        <authorList>
            <person name="Vonk F.J."/>
            <person name="Casewell N.R."/>
            <person name="Henkel C.V."/>
            <person name="Heimberg A.M."/>
            <person name="Jansen H.J."/>
            <person name="McCleary R.J."/>
            <person name="Kerkkamp H.M."/>
            <person name="Vos R.A."/>
            <person name="Guerreiro I."/>
            <person name="Calvete J.J."/>
            <person name="Wuster W."/>
            <person name="Woods A.E."/>
            <person name="Logan J.M."/>
            <person name="Harrison R.A."/>
            <person name="Castoe T.A."/>
            <person name="de Koning A.P."/>
            <person name="Pollock D.D."/>
            <person name="Yandell M."/>
            <person name="Calderon D."/>
            <person name="Renjifo C."/>
            <person name="Currier R.B."/>
            <person name="Salgado D."/>
            <person name="Pla D."/>
            <person name="Sanz L."/>
            <person name="Hyder A.S."/>
            <person name="Ribeiro J.M."/>
            <person name="Arntzen J.W."/>
            <person name="van den Thillart G.E."/>
            <person name="Boetzer M."/>
            <person name="Pirovano W."/>
            <person name="Dirks R.P."/>
            <person name="Spaink H.P."/>
            <person name="Duboule D."/>
            <person name="McGlinn E."/>
            <person name="Kini R.M."/>
            <person name="Richardson M.K."/>
        </authorList>
    </citation>
    <scope>NUCLEOTIDE SEQUENCE</scope>
    <source>
        <tissue evidence="2">Blood</tissue>
    </source>
</reference>
<feature type="region of interest" description="Disordered" evidence="1">
    <location>
        <begin position="34"/>
        <end position="67"/>
    </location>
</feature>
<keyword evidence="3" id="KW-1185">Reference proteome</keyword>
<evidence type="ECO:0000313" key="2">
    <source>
        <dbReference type="EMBL" id="ETE62676.1"/>
    </source>
</evidence>
<protein>
    <submittedName>
        <fullName evidence="2">Uncharacterized protein</fullName>
    </submittedName>
</protein>
<gene>
    <name evidence="2" type="ORF">L345_11570</name>
</gene>
<evidence type="ECO:0000313" key="3">
    <source>
        <dbReference type="Proteomes" id="UP000018936"/>
    </source>
</evidence>
<evidence type="ECO:0000256" key="1">
    <source>
        <dbReference type="SAM" id="MobiDB-lite"/>
    </source>
</evidence>
<dbReference type="Proteomes" id="UP000018936">
    <property type="component" value="Unassembled WGS sequence"/>
</dbReference>